<keyword evidence="2" id="KW-0408">Iron</keyword>
<evidence type="ECO:0000313" key="4">
    <source>
        <dbReference type="Proteomes" id="UP001237105"/>
    </source>
</evidence>
<comment type="caution">
    <text evidence="3">The sequence shown here is derived from an EMBL/GenBank/DDBJ whole genome shotgun (WGS) entry which is preliminary data.</text>
</comment>
<dbReference type="Gene3D" id="1.10.630.10">
    <property type="entry name" value="Cytochrome P450"/>
    <property type="match status" value="1"/>
</dbReference>
<gene>
    <name evidence="3" type="ORF">QIT00_23290</name>
</gene>
<keyword evidence="2" id="KW-0479">Metal-binding</keyword>
<dbReference type="PROSITE" id="PS00086">
    <property type="entry name" value="CYTOCHROME_P450"/>
    <property type="match status" value="1"/>
</dbReference>
<keyword evidence="2" id="KW-0349">Heme</keyword>
<reference evidence="3 4" key="1">
    <citation type="submission" date="2023-05" db="EMBL/GenBank/DDBJ databases">
        <title>Draft genome sequence of Streptomyces sp. B-S-A12 isolated from a cave soil in Thailand.</title>
        <authorList>
            <person name="Chamroensaksri N."/>
            <person name="Muangham S."/>
        </authorList>
    </citation>
    <scope>NUCLEOTIDE SEQUENCE [LARGE SCALE GENOMIC DNA]</scope>
    <source>
        <strain evidence="3 4">B-S-A12</strain>
    </source>
</reference>
<dbReference type="InterPro" id="IPR017972">
    <property type="entry name" value="Cyt_P450_CS"/>
</dbReference>
<protein>
    <submittedName>
        <fullName evidence="3">Cytochrome P450</fullName>
    </submittedName>
</protein>
<keyword evidence="4" id="KW-1185">Reference proteome</keyword>
<dbReference type="PANTHER" id="PTHR46696:SF1">
    <property type="entry name" value="CYTOCHROME P450 YJIB-RELATED"/>
    <property type="match status" value="1"/>
</dbReference>
<accession>A0ABT6T0Q1</accession>
<dbReference type="EMBL" id="JASCIS010000024">
    <property type="protein sequence ID" value="MDI3421442.1"/>
    <property type="molecule type" value="Genomic_DNA"/>
</dbReference>
<dbReference type="Pfam" id="PF00067">
    <property type="entry name" value="p450"/>
    <property type="match status" value="1"/>
</dbReference>
<dbReference type="InterPro" id="IPR036396">
    <property type="entry name" value="Cyt_P450_sf"/>
</dbReference>
<organism evidence="3 4">
    <name type="scientific">Streptomyces luteolus</name>
    <dbReference type="NCBI Taxonomy" id="3043615"/>
    <lineage>
        <taxon>Bacteria</taxon>
        <taxon>Bacillati</taxon>
        <taxon>Actinomycetota</taxon>
        <taxon>Actinomycetes</taxon>
        <taxon>Kitasatosporales</taxon>
        <taxon>Streptomycetaceae</taxon>
        <taxon>Streptomyces</taxon>
    </lineage>
</organism>
<dbReference type="PANTHER" id="PTHR46696">
    <property type="entry name" value="P450, PUTATIVE (EUROFUNG)-RELATED"/>
    <property type="match status" value="1"/>
</dbReference>
<keyword evidence="2" id="KW-0503">Monooxygenase</keyword>
<sequence length="412" mass="44584">MTDHGEHRKHRAALDTLARDPYPLYARARDTPGLTFVPEWDAWLVSRYKDVREVLRSPEDFSSARALRPPARPAPEALAVLAEGPGGGPVVLSSDGETHQELRAPVVRGLSAPRVAAVREFVTARAGSLIDAFTARGGAELMEAYARPLPAEVICRLYGLDEAETEVALRGSRQAEALLFRTLPVDAQVRAARDVVALQRLLAGHVVRRRERPGDDLISELTRALAPPDAGALSDELLARVVSNLQNLLAAGHLTTTALIGTVVHRLLAERSLWERLCAHPESIPEAVEEAARWGSPVQGFFRLTTRPVTLSGTELPPGASLFVSYAAANRDPSLTADPDTYAPSRPRTHHLAFGHGPHACPGSSLARAQLHTTLDLLTRRLPSLRLAAGGPVEMSPTLIHWSPKSLSVAWD</sequence>
<dbReference type="SUPFAM" id="SSF48264">
    <property type="entry name" value="Cytochrome P450"/>
    <property type="match status" value="1"/>
</dbReference>
<dbReference type="InterPro" id="IPR001128">
    <property type="entry name" value="Cyt_P450"/>
</dbReference>
<dbReference type="Proteomes" id="UP001237105">
    <property type="component" value="Unassembled WGS sequence"/>
</dbReference>
<comment type="similarity">
    <text evidence="1 2">Belongs to the cytochrome P450 family.</text>
</comment>
<evidence type="ECO:0000256" key="1">
    <source>
        <dbReference type="ARBA" id="ARBA00010617"/>
    </source>
</evidence>
<keyword evidence="2" id="KW-0560">Oxidoreductase</keyword>
<evidence type="ECO:0000313" key="3">
    <source>
        <dbReference type="EMBL" id="MDI3421442.1"/>
    </source>
</evidence>
<name>A0ABT6T0Q1_9ACTN</name>
<proteinExistence type="inferred from homology"/>
<dbReference type="RefSeq" id="WP_282537305.1">
    <property type="nucleotide sequence ID" value="NZ_JASCIS010000024.1"/>
</dbReference>
<evidence type="ECO:0000256" key="2">
    <source>
        <dbReference type="RuleBase" id="RU000461"/>
    </source>
</evidence>